<dbReference type="EMBL" id="LACI01000316">
    <property type="protein sequence ID" value="KJU87124.1"/>
    <property type="molecule type" value="Genomic_DNA"/>
</dbReference>
<dbReference type="AlphaFoldDB" id="A0A0F3GYS2"/>
<evidence type="ECO:0000313" key="2">
    <source>
        <dbReference type="Proteomes" id="UP000033423"/>
    </source>
</evidence>
<evidence type="ECO:0000313" key="1">
    <source>
        <dbReference type="EMBL" id="KJU87124.1"/>
    </source>
</evidence>
<keyword evidence="2" id="KW-1185">Reference proteome</keyword>
<evidence type="ECO:0008006" key="3">
    <source>
        <dbReference type="Google" id="ProtNLM"/>
    </source>
</evidence>
<name>A0A0F3GYS2_9BACT</name>
<comment type="caution">
    <text evidence="1">The sequence shown here is derived from an EMBL/GenBank/DDBJ whole genome shotgun (WGS) entry which is preliminary data.</text>
</comment>
<sequence>MYGVNISDKGYVVMGMPPEWQVKSISDYNGDGKSDVHLQDADTGKIYVRFMDGIVINSGGYADQGVPGNRSIY</sequence>
<reference evidence="1 2" key="1">
    <citation type="submission" date="2015-02" db="EMBL/GenBank/DDBJ databases">
        <title>Single-cell genomics of uncultivated deep-branching MTB reveals a conserved set of magnetosome genes.</title>
        <authorList>
            <person name="Kolinko S."/>
            <person name="Richter M."/>
            <person name="Glockner F.O."/>
            <person name="Brachmann A."/>
            <person name="Schuler D."/>
        </authorList>
    </citation>
    <scope>NUCLEOTIDE SEQUENCE [LARGE SCALE GENOMIC DNA]</scope>
    <source>
        <strain evidence="1">TM-1</strain>
    </source>
</reference>
<protein>
    <recommendedName>
        <fullName evidence="3">FG-GAP repeat-containing protein</fullName>
    </recommendedName>
</protein>
<accession>A0A0F3GYS2</accession>
<organism evidence="1 2">
    <name type="scientific">Candidatus Magnetobacterium bavaricum</name>
    <dbReference type="NCBI Taxonomy" id="29290"/>
    <lineage>
        <taxon>Bacteria</taxon>
        <taxon>Pseudomonadati</taxon>
        <taxon>Nitrospirota</taxon>
        <taxon>Thermodesulfovibrionia</taxon>
        <taxon>Thermodesulfovibrionales</taxon>
        <taxon>Candidatus Magnetobacteriaceae</taxon>
        <taxon>Candidatus Magnetobacterium</taxon>
    </lineage>
</organism>
<proteinExistence type="predicted"/>
<gene>
    <name evidence="1" type="ORF">MBAV_000681</name>
</gene>
<dbReference type="Proteomes" id="UP000033423">
    <property type="component" value="Unassembled WGS sequence"/>
</dbReference>